<feature type="transmembrane region" description="Helical" evidence="6">
    <location>
        <begin position="351"/>
        <end position="375"/>
    </location>
</feature>
<dbReference type="InterPro" id="IPR050250">
    <property type="entry name" value="Macrolide_Exporter_MacB"/>
</dbReference>
<proteinExistence type="predicted"/>
<sequence length="392" mass="41232">MMKQILSVSWISLRSLPQRLWLSLATILTIAVVVAVLLAFLAMSNGFRKTLEGTGSDDVALILRGGASTELNSVLSREDQAVLETAAGIAKNNGEPMISGELYVVVNGTKKTSGTKVNLPLRGLSEQGIAMRGPVTISQGRLFVPGRNELVVGRALLGEFDGFDLNSTVRFGATDWDIVGVFETGGTVFESELWSDLAGVQNQFNRGSSVQSVRAKLTSPDAIEDLKDFAENDPRLGVDVISEKDYFKEQSQSTSDLILVLGWPLAIAMGLGALAGALNTIYTSVAARARDIATLRAIGFSSLSAFFGTLSESLALSVLGGLLGAAVAWSFFDGLSTSTLGGGFTQVVFSFQLGGALLVQGAILALGIGLVGGFFPAIRAARLPVAMAFSDR</sequence>
<evidence type="ECO:0000256" key="5">
    <source>
        <dbReference type="ARBA" id="ARBA00023136"/>
    </source>
</evidence>
<dbReference type="Pfam" id="PF12704">
    <property type="entry name" value="MacB_PCD"/>
    <property type="match status" value="1"/>
</dbReference>
<dbReference type="InterPro" id="IPR025857">
    <property type="entry name" value="MacB_PCD"/>
</dbReference>
<keyword evidence="2" id="KW-1003">Cell membrane</keyword>
<dbReference type="InterPro" id="IPR003838">
    <property type="entry name" value="ABC3_permease_C"/>
</dbReference>
<evidence type="ECO:0000259" key="8">
    <source>
        <dbReference type="Pfam" id="PF12704"/>
    </source>
</evidence>
<keyword evidence="4 6" id="KW-1133">Transmembrane helix</keyword>
<reference evidence="10" key="1">
    <citation type="journal article" date="2019" name="Int. J. Syst. Evol. Microbiol.">
        <title>The Global Catalogue of Microorganisms (GCM) 10K type strain sequencing project: providing services to taxonomists for standard genome sequencing and annotation.</title>
        <authorList>
            <consortium name="The Broad Institute Genomics Platform"/>
            <consortium name="The Broad Institute Genome Sequencing Center for Infectious Disease"/>
            <person name="Wu L."/>
            <person name="Ma J."/>
        </authorList>
    </citation>
    <scope>NUCLEOTIDE SEQUENCE [LARGE SCALE GENOMIC DNA]</scope>
    <source>
        <strain evidence="10">JCM 17843</strain>
    </source>
</reference>
<keyword evidence="10" id="KW-1185">Reference proteome</keyword>
<dbReference type="Pfam" id="PF02687">
    <property type="entry name" value="FtsX"/>
    <property type="match status" value="1"/>
</dbReference>
<dbReference type="PANTHER" id="PTHR30572:SF15">
    <property type="entry name" value="ABC TRANSPORTER PERMEASE"/>
    <property type="match status" value="1"/>
</dbReference>
<feature type="transmembrane region" description="Helical" evidence="6">
    <location>
        <begin position="20"/>
        <end position="43"/>
    </location>
</feature>
<evidence type="ECO:0000256" key="3">
    <source>
        <dbReference type="ARBA" id="ARBA00022692"/>
    </source>
</evidence>
<feature type="domain" description="ABC3 transporter permease C-terminal" evidence="7">
    <location>
        <begin position="266"/>
        <end position="384"/>
    </location>
</feature>
<feature type="domain" description="MacB-like periplasmic core" evidence="8">
    <location>
        <begin position="23"/>
        <end position="228"/>
    </location>
</feature>
<dbReference type="PANTHER" id="PTHR30572">
    <property type="entry name" value="MEMBRANE COMPONENT OF TRANSPORTER-RELATED"/>
    <property type="match status" value="1"/>
</dbReference>
<comment type="subcellular location">
    <subcellularLocation>
        <location evidence="1">Cell membrane</location>
        <topology evidence="1">Multi-pass membrane protein</topology>
    </subcellularLocation>
</comment>
<gene>
    <name evidence="9" type="ORF">GCM10007972_11610</name>
</gene>
<evidence type="ECO:0000256" key="1">
    <source>
        <dbReference type="ARBA" id="ARBA00004651"/>
    </source>
</evidence>
<feature type="transmembrane region" description="Helical" evidence="6">
    <location>
        <begin position="303"/>
        <end position="331"/>
    </location>
</feature>
<protein>
    <submittedName>
        <fullName evidence="9">Membrane protein</fullName>
    </submittedName>
</protein>
<evidence type="ECO:0000313" key="9">
    <source>
        <dbReference type="EMBL" id="GGO09768.1"/>
    </source>
</evidence>
<evidence type="ECO:0000256" key="6">
    <source>
        <dbReference type="SAM" id="Phobius"/>
    </source>
</evidence>
<evidence type="ECO:0000256" key="4">
    <source>
        <dbReference type="ARBA" id="ARBA00022989"/>
    </source>
</evidence>
<keyword evidence="5 6" id="KW-0472">Membrane</keyword>
<evidence type="ECO:0000259" key="7">
    <source>
        <dbReference type="Pfam" id="PF02687"/>
    </source>
</evidence>
<evidence type="ECO:0000313" key="10">
    <source>
        <dbReference type="Proteomes" id="UP000602381"/>
    </source>
</evidence>
<dbReference type="Proteomes" id="UP000602381">
    <property type="component" value="Unassembled WGS sequence"/>
</dbReference>
<name>A0ABQ2LBY3_9PROT</name>
<dbReference type="EMBL" id="BMOV01000003">
    <property type="protein sequence ID" value="GGO09768.1"/>
    <property type="molecule type" value="Genomic_DNA"/>
</dbReference>
<comment type="caution">
    <text evidence="9">The sequence shown here is derived from an EMBL/GenBank/DDBJ whole genome shotgun (WGS) entry which is preliminary data.</text>
</comment>
<keyword evidence="3 6" id="KW-0812">Transmembrane</keyword>
<organism evidence="9 10">
    <name type="scientific">Iodidimonas muriae</name>
    <dbReference type="NCBI Taxonomy" id="261467"/>
    <lineage>
        <taxon>Bacteria</taxon>
        <taxon>Pseudomonadati</taxon>
        <taxon>Pseudomonadota</taxon>
        <taxon>Alphaproteobacteria</taxon>
        <taxon>Iodidimonadales</taxon>
        <taxon>Iodidimonadaceae</taxon>
        <taxon>Iodidimonas</taxon>
    </lineage>
</organism>
<feature type="transmembrane region" description="Helical" evidence="6">
    <location>
        <begin position="257"/>
        <end position="282"/>
    </location>
</feature>
<accession>A0ABQ2LBY3</accession>
<evidence type="ECO:0000256" key="2">
    <source>
        <dbReference type="ARBA" id="ARBA00022475"/>
    </source>
</evidence>
<dbReference type="RefSeq" id="WP_150004963.1">
    <property type="nucleotide sequence ID" value="NZ_BMOV01000003.1"/>
</dbReference>